<dbReference type="InterPro" id="IPR007110">
    <property type="entry name" value="Ig-like_dom"/>
</dbReference>
<comment type="caution">
    <text evidence="8">The sequence shown here is derived from an EMBL/GenBank/DDBJ whole genome shotgun (WGS) entry which is preliminary data.</text>
</comment>
<dbReference type="InterPro" id="IPR013783">
    <property type="entry name" value="Ig-like_fold"/>
</dbReference>
<feature type="region of interest" description="Disordered" evidence="6">
    <location>
        <begin position="1"/>
        <end position="25"/>
    </location>
</feature>
<dbReference type="SMART" id="SM00409">
    <property type="entry name" value="IG"/>
    <property type="match status" value="2"/>
</dbReference>
<evidence type="ECO:0000259" key="7">
    <source>
        <dbReference type="PROSITE" id="PS50835"/>
    </source>
</evidence>
<keyword evidence="5" id="KW-0393">Immunoglobulin domain</keyword>
<dbReference type="EMBL" id="LSMT01000189">
    <property type="protein sequence ID" value="PFX24009.1"/>
    <property type="molecule type" value="Genomic_DNA"/>
</dbReference>
<evidence type="ECO:0000256" key="4">
    <source>
        <dbReference type="ARBA" id="ARBA00023180"/>
    </source>
</evidence>
<proteinExistence type="predicted"/>
<comment type="subcellular location">
    <subcellularLocation>
        <location evidence="1">Membrane</location>
        <topology evidence="1">Single-pass type I membrane protein</topology>
    </subcellularLocation>
</comment>
<dbReference type="PANTHER" id="PTHR11640:SF31">
    <property type="entry name" value="IRREGULAR CHIASM C-ROUGHEST PROTEIN-RELATED"/>
    <property type="match status" value="1"/>
</dbReference>
<dbReference type="InterPro" id="IPR051275">
    <property type="entry name" value="Cell_adhesion_signaling"/>
</dbReference>
<dbReference type="PANTHER" id="PTHR11640">
    <property type="entry name" value="NEPHRIN"/>
    <property type="match status" value="1"/>
</dbReference>
<dbReference type="Gene3D" id="2.60.40.10">
    <property type="entry name" value="Immunoglobulins"/>
    <property type="match status" value="2"/>
</dbReference>
<dbReference type="GO" id="GO:0016020">
    <property type="term" value="C:membrane"/>
    <property type="evidence" value="ECO:0007669"/>
    <property type="project" value="UniProtKB-SubCell"/>
</dbReference>
<evidence type="ECO:0000256" key="2">
    <source>
        <dbReference type="ARBA" id="ARBA00023136"/>
    </source>
</evidence>
<dbReference type="InterPro" id="IPR036179">
    <property type="entry name" value="Ig-like_dom_sf"/>
</dbReference>
<gene>
    <name evidence="8" type="ORF">AWC38_SpisGene11412</name>
</gene>
<dbReference type="PROSITE" id="PS50835">
    <property type="entry name" value="IG_LIKE"/>
    <property type="match status" value="2"/>
</dbReference>
<dbReference type="AlphaFoldDB" id="A0A2B4S4N4"/>
<keyword evidence="3" id="KW-1015">Disulfide bond</keyword>
<reference evidence="9" key="1">
    <citation type="journal article" date="2017" name="bioRxiv">
        <title>Comparative analysis of the genomes of Stylophora pistillata and Acropora digitifera provides evidence for extensive differences between species of corals.</title>
        <authorList>
            <person name="Voolstra C.R."/>
            <person name="Li Y."/>
            <person name="Liew Y.J."/>
            <person name="Baumgarten S."/>
            <person name="Zoccola D."/>
            <person name="Flot J.-F."/>
            <person name="Tambutte S."/>
            <person name="Allemand D."/>
            <person name="Aranda M."/>
        </authorList>
    </citation>
    <scope>NUCLEOTIDE SEQUENCE [LARGE SCALE GENOMIC DNA]</scope>
</reference>
<accession>A0A2B4S4N4</accession>
<evidence type="ECO:0000256" key="1">
    <source>
        <dbReference type="ARBA" id="ARBA00004479"/>
    </source>
</evidence>
<dbReference type="Pfam" id="PF13927">
    <property type="entry name" value="Ig_3"/>
    <property type="match status" value="2"/>
</dbReference>
<dbReference type="OrthoDB" id="5985960at2759"/>
<dbReference type="STRING" id="50429.A0A2B4S4N4"/>
<evidence type="ECO:0000313" key="8">
    <source>
        <dbReference type="EMBL" id="PFX24009.1"/>
    </source>
</evidence>
<feature type="domain" description="Ig-like" evidence="7">
    <location>
        <begin position="12"/>
        <end position="96"/>
    </location>
</feature>
<feature type="domain" description="Ig-like" evidence="7">
    <location>
        <begin position="103"/>
        <end position="180"/>
    </location>
</feature>
<keyword evidence="4" id="KW-0325">Glycoprotein</keyword>
<evidence type="ECO:0000313" key="9">
    <source>
        <dbReference type="Proteomes" id="UP000225706"/>
    </source>
</evidence>
<dbReference type="SUPFAM" id="SSF48726">
    <property type="entry name" value="Immunoglobulin"/>
    <property type="match status" value="2"/>
</dbReference>
<dbReference type="Proteomes" id="UP000225706">
    <property type="component" value="Unassembled WGS sequence"/>
</dbReference>
<dbReference type="SMART" id="SM00408">
    <property type="entry name" value="IGc2"/>
    <property type="match status" value="2"/>
</dbReference>
<keyword evidence="2" id="KW-0472">Membrane</keyword>
<evidence type="ECO:0000256" key="5">
    <source>
        <dbReference type="ARBA" id="ARBA00023319"/>
    </source>
</evidence>
<dbReference type="InterPro" id="IPR003598">
    <property type="entry name" value="Ig_sub2"/>
</dbReference>
<keyword evidence="9" id="KW-1185">Reference proteome</keyword>
<protein>
    <submittedName>
        <fullName evidence="8">Protein CEPU-1</fullName>
    </submittedName>
</protein>
<sequence>MLSTNQMSHIPPKITSHTHNRTVDEGPKLDLYCNTTGKPAPSITWTTVLEDGTKNNLKVLFVGNPWNIANITRNYSGTYRCTADNGIGSPVNRTISVNVTYKPLANSLTRRTVSEGEHVNISCLQDNGNPSADITWYKGNDTSGDKTTNSSTLEFQNAASSDEGWYTCFATNGIENVSATFFLRVVQKTSPPPTTEPSTVQKTSPPPTTEPSTAFNLCSEAPSANKFRGSATVEADCKNRSQVAAKLVHQNEDSELGKSCGTSCGSVVVDFILKFRKAVDAARVVTILKEAAEQDRLNGLKVYPDSISQSSSTTTLSVNTVRRYLEAGHLQLIPDSRCSAFFTKRASSLGKEWQEKGTELSFQLTPNPYFTHPSHPGEDIHHTVISCVGN</sequence>
<evidence type="ECO:0000256" key="3">
    <source>
        <dbReference type="ARBA" id="ARBA00023157"/>
    </source>
</evidence>
<name>A0A2B4S4N4_STYPI</name>
<feature type="region of interest" description="Disordered" evidence="6">
    <location>
        <begin position="188"/>
        <end position="212"/>
    </location>
</feature>
<evidence type="ECO:0000256" key="6">
    <source>
        <dbReference type="SAM" id="MobiDB-lite"/>
    </source>
</evidence>
<organism evidence="8 9">
    <name type="scientific">Stylophora pistillata</name>
    <name type="common">Smooth cauliflower coral</name>
    <dbReference type="NCBI Taxonomy" id="50429"/>
    <lineage>
        <taxon>Eukaryota</taxon>
        <taxon>Metazoa</taxon>
        <taxon>Cnidaria</taxon>
        <taxon>Anthozoa</taxon>
        <taxon>Hexacorallia</taxon>
        <taxon>Scleractinia</taxon>
        <taxon>Astrocoeniina</taxon>
        <taxon>Pocilloporidae</taxon>
        <taxon>Stylophora</taxon>
    </lineage>
</organism>
<dbReference type="InterPro" id="IPR003599">
    <property type="entry name" value="Ig_sub"/>
</dbReference>